<dbReference type="InterPro" id="IPR017896">
    <property type="entry name" value="4Fe4S_Fe-S-bd"/>
</dbReference>
<dbReference type="RefSeq" id="WP_135766950.1">
    <property type="nucleotide sequence ID" value="NZ_RQET01000004.1"/>
</dbReference>
<evidence type="ECO:0000256" key="2">
    <source>
        <dbReference type="ARBA" id="ARBA00023004"/>
    </source>
</evidence>
<feature type="domain" description="4Fe-4S ferredoxin-type" evidence="5">
    <location>
        <begin position="128"/>
        <end position="160"/>
    </location>
</feature>
<accession>A0A4R9GFT9</accession>
<dbReference type="SUPFAM" id="SSF54862">
    <property type="entry name" value="4Fe-4S ferredoxins"/>
    <property type="match status" value="1"/>
</dbReference>
<name>A0A4R9GFT9_9LEPT</name>
<keyword evidence="1" id="KW-0479">Metal-binding</keyword>
<organism evidence="6 7">
    <name type="scientific">Leptospira fletcheri</name>
    <dbReference type="NCBI Taxonomy" id="2484981"/>
    <lineage>
        <taxon>Bacteria</taxon>
        <taxon>Pseudomonadati</taxon>
        <taxon>Spirochaetota</taxon>
        <taxon>Spirochaetia</taxon>
        <taxon>Leptospirales</taxon>
        <taxon>Leptospiraceae</taxon>
        <taxon>Leptospira</taxon>
    </lineage>
</organism>
<keyword evidence="2" id="KW-0408">Iron</keyword>
<dbReference type="GO" id="GO:0046872">
    <property type="term" value="F:metal ion binding"/>
    <property type="evidence" value="ECO:0007669"/>
    <property type="project" value="UniProtKB-KW"/>
</dbReference>
<sequence length="231" mass="25581">MNRRDFFRKSFSKAFAVMEESADEIAETWKQVSGEKKTDPIDPPEESLPKAPKKKRETNRKEDSFLSQTNFPKPKKFKAFRNLQFPPGADANGKRFLSKCTGCGDCMYACPYSVLFPVPNDELGKHLPHMDVNLNACMLCKDFPCIAACPEGALLPYKKNETPKFGKAKGWFQHCINSRTQEKTCEACAAACPVPGALKFKGNKPTFTASCTGCGQCVSSCPTFPKAIVVK</sequence>
<dbReference type="InterPro" id="IPR017900">
    <property type="entry name" value="4Fe4S_Fe_S_CS"/>
</dbReference>
<evidence type="ECO:0000313" key="6">
    <source>
        <dbReference type="EMBL" id="TGK11544.1"/>
    </source>
</evidence>
<evidence type="ECO:0000256" key="1">
    <source>
        <dbReference type="ARBA" id="ARBA00022723"/>
    </source>
</evidence>
<dbReference type="EMBL" id="RQET01000004">
    <property type="protein sequence ID" value="TGK11544.1"/>
    <property type="molecule type" value="Genomic_DNA"/>
</dbReference>
<dbReference type="Pfam" id="PF12838">
    <property type="entry name" value="Fer4_7"/>
    <property type="match status" value="1"/>
</dbReference>
<dbReference type="AlphaFoldDB" id="A0A4R9GFT9"/>
<evidence type="ECO:0000313" key="7">
    <source>
        <dbReference type="Proteomes" id="UP000298458"/>
    </source>
</evidence>
<dbReference type="Pfam" id="PF00037">
    <property type="entry name" value="Fer4"/>
    <property type="match status" value="1"/>
</dbReference>
<feature type="domain" description="4Fe-4S ferredoxin-type" evidence="5">
    <location>
        <begin position="203"/>
        <end position="231"/>
    </location>
</feature>
<reference evidence="6" key="1">
    <citation type="journal article" date="2019" name="PLoS Negl. Trop. Dis.">
        <title>Revisiting the worldwide diversity of Leptospira species in the environment.</title>
        <authorList>
            <person name="Vincent A.T."/>
            <person name="Schiettekatte O."/>
            <person name="Bourhy P."/>
            <person name="Veyrier F.J."/>
            <person name="Picardeau M."/>
        </authorList>
    </citation>
    <scope>NUCLEOTIDE SEQUENCE [LARGE SCALE GENOMIC DNA]</scope>
    <source>
        <strain evidence="6">SSW15</strain>
    </source>
</reference>
<gene>
    <name evidence="6" type="ORF">EHO60_04375</name>
</gene>
<dbReference type="Proteomes" id="UP000298458">
    <property type="component" value="Unassembled WGS sequence"/>
</dbReference>
<dbReference type="GO" id="GO:0051536">
    <property type="term" value="F:iron-sulfur cluster binding"/>
    <property type="evidence" value="ECO:0007669"/>
    <property type="project" value="UniProtKB-KW"/>
</dbReference>
<feature type="region of interest" description="Disordered" evidence="4">
    <location>
        <begin position="28"/>
        <end position="67"/>
    </location>
</feature>
<dbReference type="PROSITE" id="PS51379">
    <property type="entry name" value="4FE4S_FER_2"/>
    <property type="match status" value="3"/>
</dbReference>
<evidence type="ECO:0000259" key="5">
    <source>
        <dbReference type="PROSITE" id="PS51379"/>
    </source>
</evidence>
<dbReference type="OrthoDB" id="9796486at2"/>
<keyword evidence="7" id="KW-1185">Reference proteome</keyword>
<evidence type="ECO:0000256" key="4">
    <source>
        <dbReference type="SAM" id="MobiDB-lite"/>
    </source>
</evidence>
<proteinExistence type="predicted"/>
<feature type="domain" description="4Fe-4S ferredoxin-type" evidence="5">
    <location>
        <begin position="91"/>
        <end position="120"/>
    </location>
</feature>
<dbReference type="Gene3D" id="3.30.70.20">
    <property type="match status" value="2"/>
</dbReference>
<dbReference type="PROSITE" id="PS00198">
    <property type="entry name" value="4FE4S_FER_1"/>
    <property type="match status" value="2"/>
</dbReference>
<comment type="caution">
    <text evidence="6">The sequence shown here is derived from an EMBL/GenBank/DDBJ whole genome shotgun (WGS) entry which is preliminary data.</text>
</comment>
<evidence type="ECO:0000256" key="3">
    <source>
        <dbReference type="ARBA" id="ARBA00023014"/>
    </source>
</evidence>
<keyword evidence="3" id="KW-0411">Iron-sulfur</keyword>
<protein>
    <submittedName>
        <fullName evidence="6">4Fe-4S dicluster domain-containing protein</fullName>
    </submittedName>
</protein>